<organism evidence="5 6">
    <name type="scientific">Candidatus Fervidibacter japonicus</name>
    <dbReference type="NCBI Taxonomy" id="2035412"/>
    <lineage>
        <taxon>Bacteria</taxon>
        <taxon>Candidatus Fervidibacterota</taxon>
        <taxon>Candidatus Fervidibacter</taxon>
    </lineage>
</organism>
<comment type="caution">
    <text evidence="5">The sequence shown here is derived from an EMBL/GenBank/DDBJ whole genome shotgun (WGS) entry which is preliminary data.</text>
</comment>
<dbReference type="Gene3D" id="3.40.50.300">
    <property type="entry name" value="P-loop containing nucleotide triphosphate hydrolases"/>
    <property type="match status" value="1"/>
</dbReference>
<keyword evidence="2" id="KW-0547">Nucleotide-binding</keyword>
<proteinExistence type="predicted"/>
<keyword evidence="1" id="KW-0813">Transport</keyword>
<dbReference type="GO" id="GO:0005524">
    <property type="term" value="F:ATP binding"/>
    <property type="evidence" value="ECO:0007669"/>
    <property type="project" value="UniProtKB-KW"/>
</dbReference>
<keyword evidence="3 5" id="KW-0067">ATP-binding</keyword>
<dbReference type="PROSITE" id="PS50893">
    <property type="entry name" value="ABC_TRANSPORTER_2"/>
    <property type="match status" value="1"/>
</dbReference>
<dbReference type="AlphaFoldDB" id="A0A2H5XBK2"/>
<evidence type="ECO:0000313" key="5">
    <source>
        <dbReference type="EMBL" id="GBC98562.1"/>
    </source>
</evidence>
<evidence type="ECO:0000259" key="4">
    <source>
        <dbReference type="PROSITE" id="PS50893"/>
    </source>
</evidence>
<reference evidence="6" key="1">
    <citation type="submission" date="2017-09" db="EMBL/GenBank/DDBJ databases">
        <title>Metaegenomics of thermophilic ammonia-oxidizing enrichment culture.</title>
        <authorList>
            <person name="Kato S."/>
            <person name="Suzuki K."/>
        </authorList>
    </citation>
    <scope>NUCLEOTIDE SEQUENCE [LARGE SCALE GENOMIC DNA]</scope>
</reference>
<dbReference type="InterPro" id="IPR018632">
    <property type="entry name" value="AAA-associated_dom_C"/>
</dbReference>
<name>A0A2H5XBK2_9BACT</name>
<dbReference type="Proteomes" id="UP000236173">
    <property type="component" value="Unassembled WGS sequence"/>
</dbReference>
<accession>A0A2H5XBK2</accession>
<feature type="domain" description="ABC transporter" evidence="4">
    <location>
        <begin position="3"/>
        <end position="237"/>
    </location>
</feature>
<dbReference type="EMBL" id="BEHT01000012">
    <property type="protein sequence ID" value="GBC98562.1"/>
    <property type="molecule type" value="Genomic_DNA"/>
</dbReference>
<dbReference type="PANTHER" id="PTHR42788">
    <property type="entry name" value="TAURINE IMPORT ATP-BINDING PROTEIN-RELATED"/>
    <property type="match status" value="1"/>
</dbReference>
<dbReference type="SUPFAM" id="SSF52540">
    <property type="entry name" value="P-loop containing nucleoside triphosphate hydrolases"/>
    <property type="match status" value="1"/>
</dbReference>
<dbReference type="InterPro" id="IPR017871">
    <property type="entry name" value="ABC_transporter-like_CS"/>
</dbReference>
<dbReference type="PROSITE" id="PS00211">
    <property type="entry name" value="ABC_TRANSPORTER_1"/>
    <property type="match status" value="1"/>
</dbReference>
<dbReference type="SMART" id="SM00382">
    <property type="entry name" value="AAA"/>
    <property type="match status" value="1"/>
</dbReference>
<protein>
    <submittedName>
        <fullName evidence="5">Bicarbonate transport ATP-binding protein CmpD</fullName>
        <ecNumber evidence="5">3.6.3.-</ecNumber>
    </submittedName>
</protein>
<gene>
    <name evidence="5" type="primary">cmpD</name>
    <name evidence="5" type="ORF">HRbin17_01075</name>
</gene>
<dbReference type="InterPro" id="IPR050166">
    <property type="entry name" value="ABC_transporter_ATP-bind"/>
</dbReference>
<evidence type="ECO:0000256" key="3">
    <source>
        <dbReference type="ARBA" id="ARBA00022840"/>
    </source>
</evidence>
<sequence length="425" mass="47020">MLLVAKNVAKVYREGETTYPVLHGVNMELREGEIVALLGRSGGGKSTLLRILAGLIPPDAGEVLFKGKRVEAPVEGVAMVFQSFALFPWLTVLENVALGLEARGVPLKERTQRALEAIALIGLRGFEKALPKELSGGMKQRVGFARALVVEPEVLLMDEPFSALDPLTAEGLRGDFLDLWQTGRLSIKAVLLVTHNIEEAVALADRALILQGIPARVGQEIPISLPHPRDPADPSFRALVDRIYEALTLREEAERHLEKDLVRLPETHEAHVGALTSLAEAIARLGGRADLPLLAEEEGLEVDDLFPLLEALELLGFARVERGDVELTPAGLAWAESDAEKRKTMFAEHLLRQVPFLNRLHRALLQQTRIPEEQVLAWLRDYLPEPEARKVLSVILEWGRYAEILGYDERGRILFLPERAGGRQG</sequence>
<dbReference type="Pfam" id="PF09821">
    <property type="entry name" value="AAA_assoc_C"/>
    <property type="match status" value="1"/>
</dbReference>
<evidence type="ECO:0000256" key="1">
    <source>
        <dbReference type="ARBA" id="ARBA00022448"/>
    </source>
</evidence>
<dbReference type="InterPro" id="IPR003593">
    <property type="entry name" value="AAA+_ATPase"/>
</dbReference>
<dbReference type="Pfam" id="PF00005">
    <property type="entry name" value="ABC_tran"/>
    <property type="match status" value="1"/>
</dbReference>
<evidence type="ECO:0000313" key="6">
    <source>
        <dbReference type="Proteomes" id="UP000236173"/>
    </source>
</evidence>
<evidence type="ECO:0000256" key="2">
    <source>
        <dbReference type="ARBA" id="ARBA00022741"/>
    </source>
</evidence>
<dbReference type="InterPro" id="IPR027417">
    <property type="entry name" value="P-loop_NTPase"/>
</dbReference>
<dbReference type="EC" id="3.6.3.-" evidence="5"/>
<dbReference type="InterPro" id="IPR003439">
    <property type="entry name" value="ABC_transporter-like_ATP-bd"/>
</dbReference>
<keyword evidence="5" id="KW-0378">Hydrolase</keyword>
<dbReference type="PANTHER" id="PTHR42788:SF13">
    <property type="entry name" value="ALIPHATIC SULFONATES IMPORT ATP-BINDING PROTEIN SSUB"/>
    <property type="match status" value="1"/>
</dbReference>
<dbReference type="GO" id="GO:0016887">
    <property type="term" value="F:ATP hydrolysis activity"/>
    <property type="evidence" value="ECO:0007669"/>
    <property type="project" value="InterPro"/>
</dbReference>
<dbReference type="CDD" id="cd03293">
    <property type="entry name" value="ABC_NrtD_SsuB_transporters"/>
    <property type="match status" value="1"/>
</dbReference>